<protein>
    <submittedName>
        <fullName evidence="2">Uncharacterized protein</fullName>
    </submittedName>
</protein>
<accession>A0ABV2AS35</accession>
<evidence type="ECO:0000313" key="3">
    <source>
        <dbReference type="Proteomes" id="UP001439008"/>
    </source>
</evidence>
<dbReference type="Proteomes" id="UP001439008">
    <property type="component" value="Unassembled WGS sequence"/>
</dbReference>
<name>A0ABV2AS35_9EUKA</name>
<evidence type="ECO:0000313" key="2">
    <source>
        <dbReference type="EMBL" id="MES1922488.1"/>
    </source>
</evidence>
<feature type="region of interest" description="Disordered" evidence="1">
    <location>
        <begin position="209"/>
        <end position="244"/>
    </location>
</feature>
<organism evidence="2 3">
    <name type="scientific">Bonamia ostreae</name>
    <dbReference type="NCBI Taxonomy" id="126728"/>
    <lineage>
        <taxon>Eukaryota</taxon>
        <taxon>Sar</taxon>
        <taxon>Rhizaria</taxon>
        <taxon>Endomyxa</taxon>
        <taxon>Ascetosporea</taxon>
        <taxon>Haplosporida</taxon>
        <taxon>Bonamia</taxon>
    </lineage>
</organism>
<gene>
    <name evidence="2" type="ORF">MHBO_004006</name>
</gene>
<dbReference type="EMBL" id="JBDODL010002929">
    <property type="protein sequence ID" value="MES1922488.1"/>
    <property type="molecule type" value="Genomic_DNA"/>
</dbReference>
<keyword evidence="3" id="KW-1185">Reference proteome</keyword>
<reference evidence="2 3" key="1">
    <citation type="journal article" date="2024" name="BMC Biol.">
        <title>Comparative genomics of Ascetosporea gives new insight into the evolutionary basis for animal parasitism in Rhizaria.</title>
        <authorList>
            <person name="Hiltunen Thoren M."/>
            <person name="Onut-Brannstrom I."/>
            <person name="Alfjorden A."/>
            <person name="Peckova H."/>
            <person name="Swords F."/>
            <person name="Hooper C."/>
            <person name="Holzer A.S."/>
            <person name="Bass D."/>
            <person name="Burki F."/>
        </authorList>
    </citation>
    <scope>NUCLEOTIDE SEQUENCE [LARGE SCALE GENOMIC DNA]</scope>
    <source>
        <strain evidence="2">20-A016</strain>
    </source>
</reference>
<feature type="compositionally biased region" description="Basic residues" evidence="1">
    <location>
        <begin position="214"/>
        <end position="223"/>
    </location>
</feature>
<comment type="caution">
    <text evidence="2">The sequence shown here is derived from an EMBL/GenBank/DDBJ whole genome shotgun (WGS) entry which is preliminary data.</text>
</comment>
<proteinExistence type="predicted"/>
<sequence>MNVKELSNIISICSASYLNLDFDDKIQKSKTKFQQKNLILLESDEIHLSETKDYKAAKIFLNEKRLYAVFIAPKNEIDIKTVLENLSDPLNWNQLVKSFAKPKQKQKLLFPEIFLRGSNSLSNKNFNRFCLNFEDFYPENFEKQKFCLFNISLLTSPFVDDLDEENERNKYTKKDVYMCLTSNFIVFVHHSKSSAMIFSGIVNPSEMTKDSLNRKKKDVKYRAGRSPPRGDKSHVLTFSKTLEK</sequence>
<evidence type="ECO:0000256" key="1">
    <source>
        <dbReference type="SAM" id="MobiDB-lite"/>
    </source>
</evidence>